<keyword evidence="8" id="KW-0902">Two-component regulatory system</keyword>
<evidence type="ECO:0000256" key="2">
    <source>
        <dbReference type="ARBA" id="ARBA00012438"/>
    </source>
</evidence>
<feature type="transmembrane region" description="Helical" evidence="10">
    <location>
        <begin position="82"/>
        <end position="108"/>
    </location>
</feature>
<keyword evidence="10" id="KW-1133">Transmembrane helix</keyword>
<evidence type="ECO:0000256" key="4">
    <source>
        <dbReference type="ARBA" id="ARBA00022679"/>
    </source>
</evidence>
<reference evidence="13" key="1">
    <citation type="journal article" date="2014" name="Int. J. Syst. Evol. Microbiol.">
        <title>Complete genome sequence of Corynebacterium casei LMG S-19264T (=DSM 44701T), isolated from a smear-ripened cheese.</title>
        <authorList>
            <consortium name="US DOE Joint Genome Institute (JGI-PGF)"/>
            <person name="Walter F."/>
            <person name="Albersmeier A."/>
            <person name="Kalinowski J."/>
            <person name="Ruckert C."/>
        </authorList>
    </citation>
    <scope>NUCLEOTIDE SEQUENCE</scope>
    <source>
        <strain evidence="13">JCM 4784</strain>
    </source>
</reference>
<feature type="transmembrane region" description="Helical" evidence="10">
    <location>
        <begin position="144"/>
        <end position="166"/>
    </location>
</feature>
<comment type="catalytic activity">
    <reaction evidence="1">
        <text>ATP + protein L-histidine = ADP + protein N-phospho-L-histidine.</text>
        <dbReference type="EC" id="2.7.13.3"/>
    </reaction>
</comment>
<evidence type="ECO:0000256" key="3">
    <source>
        <dbReference type="ARBA" id="ARBA00022553"/>
    </source>
</evidence>
<keyword evidence="5" id="KW-0547">Nucleotide-binding</keyword>
<dbReference type="Gene3D" id="3.30.565.10">
    <property type="entry name" value="Histidine kinase-like ATPase, C-terminal domain"/>
    <property type="match status" value="1"/>
</dbReference>
<evidence type="ECO:0000256" key="7">
    <source>
        <dbReference type="ARBA" id="ARBA00022840"/>
    </source>
</evidence>
<dbReference type="InterPro" id="IPR003594">
    <property type="entry name" value="HATPase_dom"/>
</dbReference>
<evidence type="ECO:0000256" key="5">
    <source>
        <dbReference type="ARBA" id="ARBA00022741"/>
    </source>
</evidence>
<accession>A0A918ZX61</accession>
<dbReference type="InterPro" id="IPR011712">
    <property type="entry name" value="Sig_transdc_His_kin_sub3_dim/P"/>
</dbReference>
<dbReference type="CDD" id="cd16917">
    <property type="entry name" value="HATPase_UhpB-NarQ-NarX-like"/>
    <property type="match status" value="1"/>
</dbReference>
<evidence type="ECO:0000259" key="11">
    <source>
        <dbReference type="Pfam" id="PF02518"/>
    </source>
</evidence>
<dbReference type="InterPro" id="IPR050482">
    <property type="entry name" value="Sensor_HK_TwoCompSys"/>
</dbReference>
<keyword evidence="4" id="KW-0808">Transferase</keyword>
<dbReference type="Pfam" id="PF07730">
    <property type="entry name" value="HisKA_3"/>
    <property type="match status" value="1"/>
</dbReference>
<feature type="region of interest" description="Disordered" evidence="9">
    <location>
        <begin position="337"/>
        <end position="375"/>
    </location>
</feature>
<dbReference type="GO" id="GO:0046983">
    <property type="term" value="F:protein dimerization activity"/>
    <property type="evidence" value="ECO:0007669"/>
    <property type="project" value="InterPro"/>
</dbReference>
<feature type="transmembrane region" description="Helical" evidence="10">
    <location>
        <begin position="58"/>
        <end position="76"/>
    </location>
</feature>
<keyword evidence="3" id="KW-0597">Phosphoprotein</keyword>
<evidence type="ECO:0000259" key="12">
    <source>
        <dbReference type="Pfam" id="PF07730"/>
    </source>
</evidence>
<keyword evidence="10" id="KW-0472">Membrane</keyword>
<dbReference type="RefSeq" id="WP_190138218.1">
    <property type="nucleotide sequence ID" value="NZ_BNBT01000088.1"/>
</dbReference>
<dbReference type="EC" id="2.7.13.3" evidence="2"/>
<dbReference type="AlphaFoldDB" id="A0A918ZX61"/>
<feature type="domain" description="Histidine kinase/HSP90-like ATPase" evidence="11">
    <location>
        <begin position="295"/>
        <end position="389"/>
    </location>
</feature>
<dbReference type="InterPro" id="IPR036890">
    <property type="entry name" value="HATPase_C_sf"/>
</dbReference>
<dbReference type="PANTHER" id="PTHR24421">
    <property type="entry name" value="NITRATE/NITRITE SENSOR PROTEIN NARX-RELATED"/>
    <property type="match status" value="1"/>
</dbReference>
<gene>
    <name evidence="13" type="ORF">GCM10018785_49370</name>
</gene>
<keyword evidence="10" id="KW-0812">Transmembrane</keyword>
<dbReference type="Pfam" id="PF02518">
    <property type="entry name" value="HATPase_c"/>
    <property type="match status" value="1"/>
</dbReference>
<keyword evidence="7" id="KW-0067">ATP-binding</keyword>
<dbReference type="PANTHER" id="PTHR24421:SF10">
    <property type="entry name" value="NITRATE_NITRITE SENSOR PROTEIN NARQ"/>
    <property type="match status" value="1"/>
</dbReference>
<dbReference type="GO" id="GO:0000155">
    <property type="term" value="F:phosphorelay sensor kinase activity"/>
    <property type="evidence" value="ECO:0007669"/>
    <property type="project" value="InterPro"/>
</dbReference>
<evidence type="ECO:0000256" key="10">
    <source>
        <dbReference type="SAM" id="Phobius"/>
    </source>
</evidence>
<evidence type="ECO:0000256" key="1">
    <source>
        <dbReference type="ARBA" id="ARBA00000085"/>
    </source>
</evidence>
<evidence type="ECO:0000313" key="13">
    <source>
        <dbReference type="EMBL" id="GHE75156.1"/>
    </source>
</evidence>
<dbReference type="GO" id="GO:0016020">
    <property type="term" value="C:membrane"/>
    <property type="evidence" value="ECO:0007669"/>
    <property type="project" value="InterPro"/>
</dbReference>
<organism evidence="13 14">
    <name type="scientific">Streptomyces longispororuber</name>
    <dbReference type="NCBI Taxonomy" id="68230"/>
    <lineage>
        <taxon>Bacteria</taxon>
        <taxon>Bacillati</taxon>
        <taxon>Actinomycetota</taxon>
        <taxon>Actinomycetes</taxon>
        <taxon>Kitasatosporales</taxon>
        <taxon>Streptomycetaceae</taxon>
        <taxon>Streptomyces</taxon>
    </lineage>
</organism>
<dbReference type="Proteomes" id="UP000608024">
    <property type="component" value="Unassembled WGS sequence"/>
</dbReference>
<evidence type="ECO:0000256" key="6">
    <source>
        <dbReference type="ARBA" id="ARBA00022777"/>
    </source>
</evidence>
<feature type="transmembrane region" description="Helical" evidence="10">
    <location>
        <begin position="115"/>
        <end position="132"/>
    </location>
</feature>
<dbReference type="Gene3D" id="1.20.5.1930">
    <property type="match status" value="1"/>
</dbReference>
<dbReference type="EMBL" id="BNBT01000088">
    <property type="protein sequence ID" value="GHE75156.1"/>
    <property type="molecule type" value="Genomic_DNA"/>
</dbReference>
<keyword evidence="14" id="KW-1185">Reference proteome</keyword>
<feature type="transmembrane region" description="Helical" evidence="10">
    <location>
        <begin position="32"/>
        <end position="51"/>
    </location>
</feature>
<keyword evidence="6" id="KW-0418">Kinase</keyword>
<dbReference type="GO" id="GO:0005524">
    <property type="term" value="F:ATP binding"/>
    <property type="evidence" value="ECO:0007669"/>
    <property type="project" value="UniProtKB-KW"/>
</dbReference>
<feature type="domain" description="Signal transduction histidine kinase subgroup 3 dimerisation and phosphoacceptor" evidence="12">
    <location>
        <begin position="191"/>
        <end position="246"/>
    </location>
</feature>
<comment type="caution">
    <text evidence="13">The sequence shown here is derived from an EMBL/GenBank/DDBJ whole genome shotgun (WGS) entry which is preliminary data.</text>
</comment>
<proteinExistence type="predicted"/>
<dbReference type="SUPFAM" id="SSF55874">
    <property type="entry name" value="ATPase domain of HSP90 chaperone/DNA topoisomerase II/histidine kinase"/>
    <property type="match status" value="1"/>
</dbReference>
<evidence type="ECO:0000256" key="9">
    <source>
        <dbReference type="SAM" id="MobiDB-lite"/>
    </source>
</evidence>
<feature type="compositionally biased region" description="Low complexity" evidence="9">
    <location>
        <begin position="349"/>
        <end position="362"/>
    </location>
</feature>
<evidence type="ECO:0000256" key="8">
    <source>
        <dbReference type="ARBA" id="ARBA00023012"/>
    </source>
</evidence>
<sequence length="408" mass="42979">MHDRPAAVTALSQAVAAGRRLARRCTREPRALDVLTALACLALMALDVPGLAAADNSLSGVTAALVLAAGAATLLLRRVVPWVPYLVALGLLGWLHELTLAQFALYSLARYRGRAAAAAGVVGYISFAYVMFNLPGWPVHRGDTLAEFLSLVVPIGALAAGVGVAANRQDLVRALQAQRAETETLHAVQRERDRIARDVHDFVGRELTLLSVRSQVLARRAAGSPYEEGFEELSETARSAHRLLNEIIIQRDVAGRPTPGLEALPGLAESSRRAGSPVDLAVDAAAYRLSPLRQAAVHRVVQECLTNAAKHAPGAEVKVRVTVREGRLRVSVRNALPVGAPGAPQEPRPAATGETADQAATAAPPPVSAGTGTAGMGERVWTLGGTFAAGPRADHYEVTADLPLDDQT</sequence>
<name>A0A918ZX61_9ACTN</name>
<protein>
    <recommendedName>
        <fullName evidence="2">histidine kinase</fullName>
        <ecNumber evidence="2">2.7.13.3</ecNumber>
    </recommendedName>
</protein>
<reference evidence="13" key="2">
    <citation type="submission" date="2020-09" db="EMBL/GenBank/DDBJ databases">
        <authorList>
            <person name="Sun Q."/>
            <person name="Ohkuma M."/>
        </authorList>
    </citation>
    <scope>NUCLEOTIDE SEQUENCE</scope>
    <source>
        <strain evidence="13">JCM 4784</strain>
    </source>
</reference>
<evidence type="ECO:0000313" key="14">
    <source>
        <dbReference type="Proteomes" id="UP000608024"/>
    </source>
</evidence>